<dbReference type="CDD" id="cd05936">
    <property type="entry name" value="FC-FACS_FadD_like"/>
    <property type="match status" value="1"/>
</dbReference>
<proteinExistence type="predicted"/>
<dbReference type="InterPro" id="IPR042099">
    <property type="entry name" value="ANL_N_sf"/>
</dbReference>
<accession>A0ABV5KKS4</accession>
<keyword evidence="2" id="KW-1133">Transmembrane helix</keyword>
<dbReference type="Gene3D" id="3.40.50.12780">
    <property type="entry name" value="N-terminal domain of ligase-like"/>
    <property type="match status" value="1"/>
</dbReference>
<dbReference type="PROSITE" id="PS00455">
    <property type="entry name" value="AMP_BINDING"/>
    <property type="match status" value="1"/>
</dbReference>
<dbReference type="PANTHER" id="PTHR43767">
    <property type="entry name" value="LONG-CHAIN-FATTY-ACID--COA LIGASE"/>
    <property type="match status" value="1"/>
</dbReference>
<evidence type="ECO:0000256" key="2">
    <source>
        <dbReference type="SAM" id="Phobius"/>
    </source>
</evidence>
<feature type="transmembrane region" description="Helical" evidence="2">
    <location>
        <begin position="92"/>
        <end position="112"/>
    </location>
</feature>
<protein>
    <submittedName>
        <fullName evidence="5">Long-chain fatty acid--CoA ligase</fullName>
    </submittedName>
</protein>
<feature type="domain" description="AMP-dependent synthetase/ligase" evidence="3">
    <location>
        <begin position="36"/>
        <end position="429"/>
    </location>
</feature>
<dbReference type="Gene3D" id="3.30.300.30">
    <property type="match status" value="1"/>
</dbReference>
<comment type="caution">
    <text evidence="5">The sequence shown here is derived from an EMBL/GenBank/DDBJ whole genome shotgun (WGS) entry which is preliminary data.</text>
</comment>
<evidence type="ECO:0000259" key="4">
    <source>
        <dbReference type="Pfam" id="PF13193"/>
    </source>
</evidence>
<evidence type="ECO:0000313" key="6">
    <source>
        <dbReference type="Proteomes" id="UP001589747"/>
    </source>
</evidence>
<keyword evidence="2" id="KW-0472">Membrane</keyword>
<feature type="transmembrane region" description="Helical" evidence="2">
    <location>
        <begin position="263"/>
        <end position="284"/>
    </location>
</feature>
<dbReference type="PANTHER" id="PTHR43767:SF9">
    <property type="entry name" value="LONG-CHAIN-FATTY-ACID--COA LIGASE"/>
    <property type="match status" value="1"/>
</dbReference>
<feature type="domain" description="AMP-binding enzyme C-terminal" evidence="4">
    <location>
        <begin position="479"/>
        <end position="554"/>
    </location>
</feature>
<keyword evidence="6" id="KW-1185">Reference proteome</keyword>
<dbReference type="Pfam" id="PF13193">
    <property type="entry name" value="AMP-binding_C"/>
    <property type="match status" value="1"/>
</dbReference>
<evidence type="ECO:0000259" key="3">
    <source>
        <dbReference type="Pfam" id="PF00501"/>
    </source>
</evidence>
<keyword evidence="5" id="KW-0436">Ligase</keyword>
<dbReference type="InterPro" id="IPR050237">
    <property type="entry name" value="ATP-dep_AMP-bd_enzyme"/>
</dbReference>
<dbReference type="SUPFAM" id="SSF56801">
    <property type="entry name" value="Acetyl-CoA synthetase-like"/>
    <property type="match status" value="1"/>
</dbReference>
<dbReference type="InterPro" id="IPR025110">
    <property type="entry name" value="AMP-bd_C"/>
</dbReference>
<reference evidence="5 6" key="1">
    <citation type="submission" date="2024-09" db="EMBL/GenBank/DDBJ databases">
        <authorList>
            <person name="Sun Q."/>
            <person name="Mori K."/>
        </authorList>
    </citation>
    <scope>NUCLEOTIDE SEQUENCE [LARGE SCALE GENOMIC DNA]</scope>
    <source>
        <strain evidence="5 6">TISTR 2452</strain>
    </source>
</reference>
<organism evidence="5 6">
    <name type="scientific">Paenibacillus aurantiacus</name>
    <dbReference type="NCBI Taxonomy" id="1936118"/>
    <lineage>
        <taxon>Bacteria</taxon>
        <taxon>Bacillati</taxon>
        <taxon>Bacillota</taxon>
        <taxon>Bacilli</taxon>
        <taxon>Bacillales</taxon>
        <taxon>Paenibacillaceae</taxon>
        <taxon>Paenibacillus</taxon>
    </lineage>
</organism>
<dbReference type="Proteomes" id="UP001589747">
    <property type="component" value="Unassembled WGS sequence"/>
</dbReference>
<dbReference type="RefSeq" id="WP_377492411.1">
    <property type="nucleotide sequence ID" value="NZ_JBHMDO010000015.1"/>
</dbReference>
<evidence type="ECO:0000256" key="1">
    <source>
        <dbReference type="SAM" id="MobiDB-lite"/>
    </source>
</evidence>
<evidence type="ECO:0000313" key="5">
    <source>
        <dbReference type="EMBL" id="MFB9325831.1"/>
    </source>
</evidence>
<keyword evidence="2" id="KW-0812">Transmembrane</keyword>
<dbReference type="GO" id="GO:0016874">
    <property type="term" value="F:ligase activity"/>
    <property type="evidence" value="ECO:0007669"/>
    <property type="project" value="UniProtKB-KW"/>
</dbReference>
<gene>
    <name evidence="5" type="ORF">ACFFSY_07810</name>
</gene>
<sequence>MEQEREKERLWYRHYPVEVPHEVEIPDDAVYELLIRAAANYPNHDALDFFGKRTTYAKLYADARRFAAGLQAAGVVKGDRVAIMLPNCPQAVAGYFGALLAGAIVVMTNPLYVERELVHQLRDSGATAILTLDLLYPRLAAARGADPARGPLPGLTRVIVATMQEALPFPKNLLFPLTQRGTKRAPIPYGSLGVIAYARFLAASAEDPKPVATDAARDVALLQYTGGTTGLPKGVMLTHRNLIANALQTSAWCYRMRDGKERFLAALPLFHVFGLTVLMNQAVLRGGLLILLPRFEPTAVLKAIHKNRATLFPGAPTMYIAIMNAAKLHKYDLSSIEACVSGAAALPLDVQQQFEAITGGKLTEGYGMTESSPVTHANPLWGKRKTGSIGVPLPNTEARLVDPETGEDQPSGAVGELLVRGPQVMLGYWNNPEATAAALQDGWLHTGDLAVMDEEGYFAIVGRQKDVIIAGGFNIYPREIEEVLHEHPAIREAAVIGVQDPYRGESVKAFVVTVQGASVTAEELNRWCRERLASFKVPHQYEFRTSLPMSMIGKVLHRKLYEEEAAKSGPQPGEETSERPPD</sequence>
<name>A0ABV5KKS4_9BACL</name>
<dbReference type="Pfam" id="PF00501">
    <property type="entry name" value="AMP-binding"/>
    <property type="match status" value="1"/>
</dbReference>
<dbReference type="InterPro" id="IPR020845">
    <property type="entry name" value="AMP-binding_CS"/>
</dbReference>
<dbReference type="InterPro" id="IPR000873">
    <property type="entry name" value="AMP-dep_synth/lig_dom"/>
</dbReference>
<dbReference type="EMBL" id="JBHMDO010000015">
    <property type="protein sequence ID" value="MFB9325831.1"/>
    <property type="molecule type" value="Genomic_DNA"/>
</dbReference>
<feature type="region of interest" description="Disordered" evidence="1">
    <location>
        <begin position="563"/>
        <end position="582"/>
    </location>
</feature>
<dbReference type="InterPro" id="IPR045851">
    <property type="entry name" value="AMP-bd_C_sf"/>
</dbReference>